<organism evidence="1 2">
    <name type="scientific">Candidatus Nomurabacteria bacterium GW2011_GWB1_40_7</name>
    <dbReference type="NCBI Taxonomy" id="1618744"/>
    <lineage>
        <taxon>Bacteria</taxon>
        <taxon>Candidatus Nomuraibacteriota</taxon>
    </lineage>
</organism>
<evidence type="ECO:0000313" key="1">
    <source>
        <dbReference type="EMBL" id="KKR69902.1"/>
    </source>
</evidence>
<sequence>MFWINFLDIKNEQFSKTTFIQTNLKKTSLKNIEKYKGILRVKVRKGTSLRNKVFGAIENISNI</sequence>
<gene>
    <name evidence="1" type="ORF">UU13_C0019G0004</name>
</gene>
<reference evidence="1 2" key="1">
    <citation type="journal article" date="2015" name="Nature">
        <title>rRNA introns, odd ribosomes, and small enigmatic genomes across a large radiation of phyla.</title>
        <authorList>
            <person name="Brown C.T."/>
            <person name="Hug L.A."/>
            <person name="Thomas B.C."/>
            <person name="Sharon I."/>
            <person name="Castelle C.J."/>
            <person name="Singh A."/>
            <person name="Wilkins M.J."/>
            <person name="Williams K.H."/>
            <person name="Banfield J.F."/>
        </authorList>
    </citation>
    <scope>NUCLEOTIDE SEQUENCE [LARGE SCALE GENOMIC DNA]</scope>
</reference>
<dbReference type="Proteomes" id="UP000034452">
    <property type="component" value="Unassembled WGS sequence"/>
</dbReference>
<comment type="caution">
    <text evidence="1">The sequence shown here is derived from an EMBL/GenBank/DDBJ whole genome shotgun (WGS) entry which is preliminary data.</text>
</comment>
<accession>A0A0G0W3P2</accession>
<dbReference type="AlphaFoldDB" id="A0A0G0W3P2"/>
<name>A0A0G0W3P2_9BACT</name>
<dbReference type="EMBL" id="LBZL01000019">
    <property type="protein sequence ID" value="KKR69902.1"/>
    <property type="molecule type" value="Genomic_DNA"/>
</dbReference>
<evidence type="ECO:0000313" key="2">
    <source>
        <dbReference type="Proteomes" id="UP000034452"/>
    </source>
</evidence>
<proteinExistence type="predicted"/>
<protein>
    <submittedName>
        <fullName evidence="1">Uncharacterized protein</fullName>
    </submittedName>
</protein>